<dbReference type="Proteomes" id="UP001354931">
    <property type="component" value="Unassembled WGS sequence"/>
</dbReference>
<evidence type="ECO:0000313" key="1">
    <source>
        <dbReference type="EMBL" id="MEB8342695.1"/>
    </source>
</evidence>
<gene>
    <name evidence="1" type="ORF">OKJ99_34890</name>
</gene>
<dbReference type="RefSeq" id="WP_326022254.1">
    <property type="nucleotide sequence ID" value="NZ_JAOZYC010000169.1"/>
</dbReference>
<reference evidence="1 2" key="1">
    <citation type="submission" date="2022-10" db="EMBL/GenBank/DDBJ databases">
        <authorList>
            <person name="Xie J."/>
            <person name="Shen N."/>
        </authorList>
    </citation>
    <scope>NUCLEOTIDE SEQUENCE [LARGE SCALE GENOMIC DNA]</scope>
    <source>
        <strain evidence="1 2">YIM65594</strain>
    </source>
</reference>
<accession>A0ABU6FF70</accession>
<dbReference type="EMBL" id="JAOZYC010000169">
    <property type="protein sequence ID" value="MEB8342695.1"/>
    <property type="molecule type" value="Genomic_DNA"/>
</dbReference>
<proteinExistence type="predicted"/>
<comment type="caution">
    <text evidence="1">The sequence shown here is derived from an EMBL/GenBank/DDBJ whole genome shotgun (WGS) entry which is preliminary data.</text>
</comment>
<name>A0ABU6FF70_9ACTN</name>
<organism evidence="1 2">
    <name type="scientific">Streptomyces endophyticus</name>
    <dbReference type="NCBI Taxonomy" id="714166"/>
    <lineage>
        <taxon>Bacteria</taxon>
        <taxon>Bacillati</taxon>
        <taxon>Actinomycetota</taxon>
        <taxon>Actinomycetes</taxon>
        <taxon>Kitasatosporales</taxon>
        <taxon>Streptomycetaceae</taxon>
        <taxon>Streptomyces</taxon>
    </lineage>
</organism>
<protein>
    <submittedName>
        <fullName evidence="1">Uncharacterized protein</fullName>
    </submittedName>
</protein>
<sequence length="111" mass="12626">MQGQFNSYVFKRHQTSRDDLRTFIGEMLSDDDDVTDQRWSQAAVAALRDVTAPEFVLVCSTHWAFASFEVRSSAIPEAGTAFYNEWVGSMSFDEEAQWALKLSEEPVVLRP</sequence>
<evidence type="ECO:0000313" key="2">
    <source>
        <dbReference type="Proteomes" id="UP001354931"/>
    </source>
</evidence>
<keyword evidence="2" id="KW-1185">Reference proteome</keyword>